<keyword evidence="2" id="KW-1185">Reference proteome</keyword>
<name>A0A9N9F6U5_9GLOM</name>
<dbReference type="EMBL" id="CAJVPS010000884">
    <property type="protein sequence ID" value="CAG8513606.1"/>
    <property type="molecule type" value="Genomic_DNA"/>
</dbReference>
<dbReference type="OrthoDB" id="2333662at2759"/>
<evidence type="ECO:0000313" key="2">
    <source>
        <dbReference type="Proteomes" id="UP000789508"/>
    </source>
</evidence>
<proteinExistence type="predicted"/>
<dbReference type="Proteomes" id="UP000789508">
    <property type="component" value="Unassembled WGS sequence"/>
</dbReference>
<comment type="caution">
    <text evidence="1">The sequence shown here is derived from an EMBL/GenBank/DDBJ whole genome shotgun (WGS) entry which is preliminary data.</text>
</comment>
<dbReference type="AlphaFoldDB" id="A0A9N9F6U5"/>
<evidence type="ECO:0000313" key="1">
    <source>
        <dbReference type="EMBL" id="CAG8513606.1"/>
    </source>
</evidence>
<reference evidence="1" key="1">
    <citation type="submission" date="2021-06" db="EMBL/GenBank/DDBJ databases">
        <authorList>
            <person name="Kallberg Y."/>
            <person name="Tangrot J."/>
            <person name="Rosling A."/>
        </authorList>
    </citation>
    <scope>NUCLEOTIDE SEQUENCE</scope>
    <source>
        <strain evidence="1">FL130A</strain>
    </source>
</reference>
<organism evidence="1 2">
    <name type="scientific">Ambispora leptoticha</name>
    <dbReference type="NCBI Taxonomy" id="144679"/>
    <lineage>
        <taxon>Eukaryota</taxon>
        <taxon>Fungi</taxon>
        <taxon>Fungi incertae sedis</taxon>
        <taxon>Mucoromycota</taxon>
        <taxon>Glomeromycotina</taxon>
        <taxon>Glomeromycetes</taxon>
        <taxon>Archaeosporales</taxon>
        <taxon>Ambisporaceae</taxon>
        <taxon>Ambispora</taxon>
    </lineage>
</organism>
<protein>
    <submittedName>
        <fullName evidence="1">9184_t:CDS:1</fullName>
    </submittedName>
</protein>
<sequence>MDLAKIPFVVVPVLRQSVIVAILVLEVNQLAPVFHPQDSGGEGRFLSSSAGGEIGKDGIKGRLGVDLANVKSQGVQARVGLNVDSGISTSDDSLEVKAAGFGFSVGKQTGISTPFGEVKVDTDDCVIHKNKYKKLKSNTNMVMVKEIIIPKENKAQIVEIRYLEKQETTQTSKFLKSVLPTSYCMPDDDGVGVEIKVGTNSTGVNVASVKAGAVEARLRPNVDTGASAGTDGVEVKATGFGVSVGRKTGISTPLGEVAVNTDDCVIQ</sequence>
<accession>A0A9N9F6U5</accession>
<gene>
    <name evidence="1" type="ORF">ALEPTO_LOCUS4102</name>
</gene>